<evidence type="ECO:0000313" key="1">
    <source>
        <dbReference type="EMBL" id="AEX61399.1"/>
    </source>
</evidence>
<organism evidence="1">
    <name type="scientific">Megavirus courdo7</name>
    <dbReference type="NCBI Taxonomy" id="1128135"/>
    <lineage>
        <taxon>Viruses</taxon>
        <taxon>Varidnaviria</taxon>
        <taxon>Bamfordvirae</taxon>
        <taxon>Nucleocytoviricota</taxon>
        <taxon>Megaviricetes</taxon>
        <taxon>Imitervirales</taxon>
        <taxon>Mimiviridae</taxon>
        <taxon>Megamimivirinae</taxon>
        <taxon>Megavirus</taxon>
    </lineage>
</organism>
<proteinExistence type="predicted"/>
<name>H2EAH6_9VIRU</name>
<dbReference type="EMBL" id="JN885991">
    <property type="protein sequence ID" value="AEX61399.1"/>
    <property type="molecule type" value="Genomic_DNA"/>
</dbReference>
<protein>
    <submittedName>
        <fullName evidence="1">Uncharacterized protein</fullName>
    </submittedName>
</protein>
<sequence>MSQLSDIIVFQKEINVLINVCINQTTNNVTNKNTRLLNQVICYFNRLNTIYENIQNNSSPNDSNSDSDVISDSDIISNNNVNIENISNFEQYKINRQLFGFNDFDEHEIEENECVILLHFYSNNLFLFGQKIFIFIILSMLDIYKIYQVINS</sequence>
<reference evidence="1" key="1">
    <citation type="submission" date="2011-10" db="EMBL/GenBank/DDBJ databases">
        <title>Provirophages and transpovirons: unique mobilome of giant viruses.</title>
        <authorList>
            <person name="Desnues C."/>
            <person name="LaScola B."/>
            <person name="Yutin N."/>
            <person name="Fournous G."/>
            <person name="Koonin E."/>
            <person name="Raoult D."/>
        </authorList>
    </citation>
    <scope>NUCLEOTIDE SEQUENCE</scope>
    <source>
        <strain evidence="1">Mv13-c7</strain>
    </source>
</reference>
<gene>
    <name evidence="1" type="ORF">c7_L333</name>
</gene>
<accession>H2EAH6</accession>